<dbReference type="PANTHER" id="PTHR43390">
    <property type="entry name" value="SIGNAL PEPTIDASE I"/>
    <property type="match status" value="1"/>
</dbReference>
<dbReference type="SUPFAM" id="SSF51306">
    <property type="entry name" value="LexA/Signal peptidase"/>
    <property type="match status" value="1"/>
</dbReference>
<dbReference type="EMBL" id="JXKQ01000007">
    <property type="protein sequence ID" value="OJG45203.1"/>
    <property type="molecule type" value="Genomic_DNA"/>
</dbReference>
<comment type="similarity">
    <text evidence="3 7">Belongs to the peptidase S26 family.</text>
</comment>
<protein>
    <recommendedName>
        <fullName evidence="4 7">Signal peptidase I</fullName>
        <ecNumber evidence="4 7">3.4.21.89</ecNumber>
    </recommendedName>
</protein>
<dbReference type="PRINTS" id="PR00727">
    <property type="entry name" value="LEADERPTASE"/>
</dbReference>
<evidence type="ECO:0000256" key="5">
    <source>
        <dbReference type="ARBA" id="ARBA00022801"/>
    </source>
</evidence>
<comment type="caution">
    <text evidence="9">The sequence shown here is derived from an EMBL/GenBank/DDBJ whole genome shotgun (WGS) entry which is preliminary data.</text>
</comment>
<dbReference type="PROSITE" id="PS00760">
    <property type="entry name" value="SPASE_I_2"/>
    <property type="match status" value="1"/>
</dbReference>
<dbReference type="AlphaFoldDB" id="A0A1L8TLV9"/>
<dbReference type="InterPro" id="IPR019757">
    <property type="entry name" value="Pept_S26A_signal_pept_1_Lys-AS"/>
</dbReference>
<dbReference type="GO" id="GO:0006465">
    <property type="term" value="P:signal peptide processing"/>
    <property type="evidence" value="ECO:0007669"/>
    <property type="project" value="InterPro"/>
</dbReference>
<reference evidence="9 10" key="1">
    <citation type="submission" date="2014-12" db="EMBL/GenBank/DDBJ databases">
        <title>Draft genome sequences of 29 type strains of Enterococci.</title>
        <authorList>
            <person name="Zhong Z."/>
            <person name="Sun Z."/>
            <person name="Liu W."/>
            <person name="Zhang W."/>
            <person name="Zhang H."/>
        </authorList>
    </citation>
    <scope>NUCLEOTIDE SEQUENCE [LARGE SCALE GENOMIC DNA]</scope>
    <source>
        <strain evidence="9 10">DSM 17122</strain>
    </source>
</reference>
<gene>
    <name evidence="9" type="ORF">RV04_GL002251</name>
</gene>
<evidence type="ECO:0000313" key="10">
    <source>
        <dbReference type="Proteomes" id="UP000182077"/>
    </source>
</evidence>
<dbReference type="InterPro" id="IPR036286">
    <property type="entry name" value="LexA/Signal_pep-like_sf"/>
</dbReference>
<dbReference type="PANTHER" id="PTHR43390:SF1">
    <property type="entry name" value="CHLOROPLAST PROCESSING PEPTIDASE"/>
    <property type="match status" value="1"/>
</dbReference>
<evidence type="ECO:0000256" key="4">
    <source>
        <dbReference type="ARBA" id="ARBA00013208"/>
    </source>
</evidence>
<dbReference type="GO" id="GO:0009003">
    <property type="term" value="F:signal peptidase activity"/>
    <property type="evidence" value="ECO:0007669"/>
    <property type="project" value="UniProtKB-EC"/>
</dbReference>
<dbReference type="STRING" id="249189.RV04_GL002251"/>
<dbReference type="InterPro" id="IPR019533">
    <property type="entry name" value="Peptidase_S26"/>
</dbReference>
<dbReference type="RefSeq" id="WP_071858112.1">
    <property type="nucleotide sequence ID" value="NZ_JBHSHK010000008.1"/>
</dbReference>
<organism evidence="9 10">
    <name type="scientific">Enterococcus hermanniensis</name>
    <dbReference type="NCBI Taxonomy" id="249189"/>
    <lineage>
        <taxon>Bacteria</taxon>
        <taxon>Bacillati</taxon>
        <taxon>Bacillota</taxon>
        <taxon>Bacilli</taxon>
        <taxon>Lactobacillales</taxon>
        <taxon>Enterococcaceae</taxon>
        <taxon>Enterococcus</taxon>
    </lineage>
</organism>
<dbReference type="GO" id="GO:0004252">
    <property type="term" value="F:serine-type endopeptidase activity"/>
    <property type="evidence" value="ECO:0007669"/>
    <property type="project" value="InterPro"/>
</dbReference>
<evidence type="ECO:0000256" key="1">
    <source>
        <dbReference type="ARBA" id="ARBA00000677"/>
    </source>
</evidence>
<evidence type="ECO:0000256" key="6">
    <source>
        <dbReference type="PIRSR" id="PIRSR600223-1"/>
    </source>
</evidence>
<comment type="subcellular location">
    <subcellularLocation>
        <location evidence="2">Cell membrane</location>
        <topology evidence="2">Single-pass type II membrane protein</topology>
    </subcellularLocation>
    <subcellularLocation>
        <location evidence="7">Membrane</location>
        <topology evidence="7">Single-pass type II membrane protein</topology>
    </subcellularLocation>
</comment>
<feature type="active site" evidence="6">
    <location>
        <position position="35"/>
    </location>
</feature>
<dbReference type="InterPro" id="IPR019758">
    <property type="entry name" value="Pept_S26A_signal_pept_1_CS"/>
</dbReference>
<comment type="catalytic activity">
    <reaction evidence="1 7">
        <text>Cleavage of hydrophobic, N-terminal signal or leader sequences from secreted and periplasmic proteins.</text>
        <dbReference type="EC" id="3.4.21.89"/>
    </reaction>
</comment>
<proteinExistence type="inferred from homology"/>
<dbReference type="InterPro" id="IPR000223">
    <property type="entry name" value="Pept_S26A_signal_pept_1"/>
</dbReference>
<dbReference type="Pfam" id="PF10502">
    <property type="entry name" value="Peptidase_S26"/>
    <property type="match status" value="1"/>
</dbReference>
<name>A0A1L8TLV9_9ENTE</name>
<evidence type="ECO:0000256" key="7">
    <source>
        <dbReference type="RuleBase" id="RU362042"/>
    </source>
</evidence>
<evidence type="ECO:0000259" key="8">
    <source>
        <dbReference type="Pfam" id="PF10502"/>
    </source>
</evidence>
<dbReference type="GO" id="GO:0005886">
    <property type="term" value="C:plasma membrane"/>
    <property type="evidence" value="ECO:0007669"/>
    <property type="project" value="UniProtKB-SubCell"/>
</dbReference>
<dbReference type="CDD" id="cd06530">
    <property type="entry name" value="S26_SPase_I"/>
    <property type="match status" value="1"/>
</dbReference>
<dbReference type="Proteomes" id="UP000182077">
    <property type="component" value="Unassembled WGS sequence"/>
</dbReference>
<dbReference type="OrthoDB" id="9802919at2"/>
<keyword evidence="5 7" id="KW-0378">Hydrolase</keyword>
<keyword evidence="10" id="KW-1185">Reference proteome</keyword>
<feature type="domain" description="Peptidase S26" evidence="8">
    <location>
        <begin position="6"/>
        <end position="181"/>
    </location>
</feature>
<accession>A0A1L8TLV9</accession>
<evidence type="ECO:0000256" key="2">
    <source>
        <dbReference type="ARBA" id="ARBA00004401"/>
    </source>
</evidence>
<keyword evidence="7" id="KW-0645">Protease</keyword>
<dbReference type="PROSITE" id="PS00761">
    <property type="entry name" value="SPASE_I_3"/>
    <property type="match status" value="1"/>
</dbReference>
<dbReference type="Gene3D" id="2.10.109.10">
    <property type="entry name" value="Umud Fragment, subunit A"/>
    <property type="match status" value="1"/>
</dbReference>
<feature type="active site" evidence="6">
    <location>
        <position position="74"/>
    </location>
</feature>
<sequence length="189" mass="21772">MNNKLKEWLPIVLIILLVFLARMFVFSPVKVDGHSMDPSLHDGQRLITSKISSLQRQDIITTKEPDDESVYVVKRIIGLPGDRVIMKNDVLTVNGKTYDESYLDDYKQKFKKDKLASEYSYSTGFQEQAANATSFTNDFDVTVPDNKYFVLGDNRLISKDSRIFGFVDKSLIQGKVVLRFWPLNEFKIF</sequence>
<evidence type="ECO:0000313" key="9">
    <source>
        <dbReference type="EMBL" id="OJG45203.1"/>
    </source>
</evidence>
<evidence type="ECO:0000256" key="3">
    <source>
        <dbReference type="ARBA" id="ARBA00009370"/>
    </source>
</evidence>
<dbReference type="EC" id="3.4.21.89" evidence="4 7"/>
<dbReference type="NCBIfam" id="TIGR02227">
    <property type="entry name" value="sigpep_I_bact"/>
    <property type="match status" value="1"/>
</dbReference>